<dbReference type="EMBL" id="BQXY01000003">
    <property type="protein sequence ID" value="GKU25544.1"/>
    <property type="molecule type" value="Genomic_DNA"/>
</dbReference>
<gene>
    <name evidence="3" type="ORF">CFOLD11_23700</name>
</gene>
<accession>A0A9W6DAS7</accession>
<dbReference type="InterPro" id="IPR008964">
    <property type="entry name" value="Invasin/intimin_cell_adhesion"/>
</dbReference>
<dbReference type="InterPro" id="IPR003343">
    <property type="entry name" value="Big_2"/>
</dbReference>
<name>A0A9W6DAS7_9CLOT</name>
<dbReference type="InterPro" id="IPR029062">
    <property type="entry name" value="Class_I_gatase-like"/>
</dbReference>
<evidence type="ECO:0000313" key="3">
    <source>
        <dbReference type="EMBL" id="GKU25544.1"/>
    </source>
</evidence>
<sequence length="1047" mass="111004">MSLKKMMSRKSLMAISLSIALTIELTGFSAPFVSGTLKVAKAAETTPYTWNNTIPVKTPLAGAKNNGKVVLFDNAHDNAAGQADWVIDGGFSDFADALVNQGYTVKEYRGVDKNNDGAIRFYDDRNLTSDQEGTSADKNESIITYDAIKDADVFVTAEANRPFRKSEYDALKKFVDSGKGVYFIGDHYNGDRNVNTWDSTEVYDGYNRCDSINYNMGGVYGDLRNTKDASKGWLAENFGLRFRFNAGDSNPLNSGQTGPTDIRPASEAEGLTEGVVGEKMLMAAGATIAITDSSKAKGIIYFKDSDDLVPWSSGVENSHGGKSIYFGGQKEGAFVAISKPSKGRAAFIGDSSPIEDKTPKYKNATSGSSKSTYNGWNDIGNAAKLSVNIVNWLADSSQDYVGFGTSSHPSDIYGSTYTPMADVEKSDPDNGQPWSTPTNGFDPWNTDTWKPGSYGSPYLTTPVTDPTQSTFNLSLYPTYIYKNEPFSITIGGVGANPSLGIYLTGGTQVGQVYDKASNAWSVSGYTTLNGNAPVTVTTRAVNTGSDNVINIRVKNGKTTTDTKTATSLTSGYGYIEGTVDGTPGSIVTANLNGTILGTAQLDDSNHVKIAVKSGTGITLSVYDSNGTKKVDLPNQYTVEDGKTSPLITVMPKSSNANLSSLAVNINDSSTTAISPDFSSTILNYNATVDYSVTSVSITPVTADQKASITVNGSSLEAGKAILSDLAVGDNLNTISVTAEDGTTKGYTLNIKRDFCHPSNVELSTTNLQLKQGEASSISAKVTPDEAQNKAIKWTSSDTSIASVDENGKITAVNAGEATITATTIDNNISATCAVTVIPKSSNSNLRSLSLQASDSSTITLSPSFETDKLNYTASVSYSVSSIVLAPVVADETARVSINGAALLTDKLTIPNLIVGDNLISISVTAEDGTKKEYIVNVKRDVCHPTKVQLNSTSALLRKKDTLTLVATVTPVEAVNKAVTWSSSNPAVATVDQNGKVTALSKGDTTITVTTVDGGYTATCEVKVSQKSITIKDIITCIFDFLKDIFCF</sequence>
<dbReference type="AlphaFoldDB" id="A0A9W6DAS7"/>
<dbReference type="SUPFAM" id="SSF52317">
    <property type="entry name" value="Class I glutamine amidotransferase-like"/>
    <property type="match status" value="1"/>
</dbReference>
<dbReference type="Gene3D" id="2.60.40.1080">
    <property type="match status" value="2"/>
</dbReference>
<dbReference type="Pfam" id="PF02368">
    <property type="entry name" value="Big_2"/>
    <property type="match status" value="2"/>
</dbReference>
<dbReference type="InterPro" id="IPR007110">
    <property type="entry name" value="Ig-like_dom"/>
</dbReference>
<feature type="region of interest" description="Disordered" evidence="1">
    <location>
        <begin position="425"/>
        <end position="445"/>
    </location>
</feature>
<evidence type="ECO:0000259" key="2">
    <source>
        <dbReference type="PROSITE" id="PS50835"/>
    </source>
</evidence>
<comment type="caution">
    <text evidence="3">The sequence shown here is derived from an EMBL/GenBank/DDBJ whole genome shotgun (WGS) entry which is preliminary data.</text>
</comment>
<evidence type="ECO:0000313" key="4">
    <source>
        <dbReference type="Proteomes" id="UP001057868"/>
    </source>
</evidence>
<organism evidence="3 4">
    <name type="scientific">Clostridium folliculivorans</name>
    <dbReference type="NCBI Taxonomy" id="2886038"/>
    <lineage>
        <taxon>Bacteria</taxon>
        <taxon>Bacillati</taxon>
        <taxon>Bacillota</taxon>
        <taxon>Clostridia</taxon>
        <taxon>Eubacteriales</taxon>
        <taxon>Clostridiaceae</taxon>
        <taxon>Clostridium</taxon>
    </lineage>
</organism>
<dbReference type="InterPro" id="IPR025883">
    <property type="entry name" value="Cadherin-like_domain"/>
</dbReference>
<evidence type="ECO:0000256" key="1">
    <source>
        <dbReference type="SAM" id="MobiDB-lite"/>
    </source>
</evidence>
<dbReference type="RefSeq" id="WP_261852497.1">
    <property type="nucleotide sequence ID" value="NZ_BQXY01000003.1"/>
</dbReference>
<dbReference type="Pfam" id="PF12733">
    <property type="entry name" value="Cadherin-like"/>
    <property type="match status" value="2"/>
</dbReference>
<reference evidence="3" key="1">
    <citation type="journal article" date="2023" name="Int. J. Syst. Evol. Microbiol.">
        <title>&lt;i&gt;Clostridium folliculivorans&lt;/i&gt; sp. nov., isolated from soil samples of an organic paddy in Japan.</title>
        <authorList>
            <person name="Tazawa J."/>
            <person name="Kobayashi H."/>
            <person name="Tanizawa Y."/>
            <person name="Uchino A."/>
            <person name="Tanaka F."/>
            <person name="Urashima Y."/>
            <person name="Miura S."/>
            <person name="Sakamoto M."/>
            <person name="Ohkuma M."/>
            <person name="Tohno M."/>
        </authorList>
    </citation>
    <scope>NUCLEOTIDE SEQUENCE</scope>
    <source>
        <strain evidence="3">D1-1</strain>
    </source>
</reference>
<dbReference type="SMART" id="SM00635">
    <property type="entry name" value="BID_2"/>
    <property type="match status" value="2"/>
</dbReference>
<dbReference type="Proteomes" id="UP001057868">
    <property type="component" value="Unassembled WGS sequence"/>
</dbReference>
<keyword evidence="4" id="KW-1185">Reference proteome</keyword>
<dbReference type="PROSITE" id="PS50835">
    <property type="entry name" value="IG_LIKE"/>
    <property type="match status" value="1"/>
</dbReference>
<protein>
    <recommendedName>
        <fullName evidence="2">Ig-like domain-containing protein</fullName>
    </recommendedName>
</protein>
<feature type="domain" description="Ig-like" evidence="2">
    <location>
        <begin position="757"/>
        <end position="849"/>
    </location>
</feature>
<proteinExistence type="predicted"/>
<dbReference type="SUPFAM" id="SSF49373">
    <property type="entry name" value="Invasin/intimin cell-adhesion fragments"/>
    <property type="match status" value="2"/>
</dbReference>